<dbReference type="Gene3D" id="1.25.10.10">
    <property type="entry name" value="Leucine-rich Repeat Variant"/>
    <property type="match status" value="2"/>
</dbReference>
<dbReference type="PANTHER" id="PTHR13457:SF1">
    <property type="entry name" value="HEAT REPEAT-CONTAINING PROTEIN 1"/>
    <property type="match status" value="1"/>
</dbReference>
<dbReference type="GO" id="GO:0032040">
    <property type="term" value="C:small-subunit processome"/>
    <property type="evidence" value="ECO:0007669"/>
    <property type="project" value="TreeGrafter"/>
</dbReference>
<dbReference type="GO" id="GO:0034455">
    <property type="term" value="C:t-UTP complex"/>
    <property type="evidence" value="ECO:0007669"/>
    <property type="project" value="TreeGrafter"/>
</dbReference>
<keyword evidence="7" id="KW-0677">Repeat</keyword>
<dbReference type="InterPro" id="IPR056473">
    <property type="entry name" value="HEAT_Utp10/HEAT1"/>
</dbReference>
<evidence type="ECO:0000256" key="12">
    <source>
        <dbReference type="RuleBase" id="RU367065"/>
    </source>
</evidence>
<evidence type="ECO:0000256" key="8">
    <source>
        <dbReference type="ARBA" id="ARBA00023242"/>
    </source>
</evidence>
<comment type="similarity">
    <text evidence="2 12">Belongs to the HEATR1/UTP10 family.</text>
</comment>
<dbReference type="SUPFAM" id="SSF48371">
    <property type="entry name" value="ARM repeat"/>
    <property type="match status" value="1"/>
</dbReference>
<dbReference type="Proteomes" id="UP000799640">
    <property type="component" value="Unassembled WGS sequence"/>
</dbReference>
<evidence type="ECO:0000256" key="2">
    <source>
        <dbReference type="ARBA" id="ARBA00010559"/>
    </source>
</evidence>
<dbReference type="EMBL" id="ML996709">
    <property type="protein sequence ID" value="KAF2396020.1"/>
    <property type="molecule type" value="Genomic_DNA"/>
</dbReference>
<keyword evidence="5 12" id="KW-0690">Ribosome biogenesis</keyword>
<dbReference type="InterPro" id="IPR022125">
    <property type="entry name" value="U3snoRNP10_N"/>
</dbReference>
<evidence type="ECO:0000256" key="3">
    <source>
        <dbReference type="ARBA" id="ARBA00011399"/>
    </source>
</evidence>
<dbReference type="GO" id="GO:0000462">
    <property type="term" value="P:maturation of SSU-rRNA from tricistronic rRNA transcript (SSU-rRNA, 5.8S rRNA, LSU-rRNA)"/>
    <property type="evidence" value="ECO:0007669"/>
    <property type="project" value="TreeGrafter"/>
</dbReference>
<protein>
    <recommendedName>
        <fullName evidence="4 12">U3 small nucleolar RNA-associated protein 10</fullName>
    </recommendedName>
</protein>
<dbReference type="InterPro" id="IPR000357">
    <property type="entry name" value="HEAT"/>
</dbReference>
<dbReference type="PANTHER" id="PTHR13457">
    <property type="entry name" value="BAP28"/>
    <property type="match status" value="1"/>
</dbReference>
<accession>A0A6G1HJ33</accession>
<evidence type="ECO:0000256" key="1">
    <source>
        <dbReference type="ARBA" id="ARBA00004604"/>
    </source>
</evidence>
<dbReference type="InterPro" id="IPR016024">
    <property type="entry name" value="ARM-type_fold"/>
</dbReference>
<dbReference type="Pfam" id="PF08146">
    <property type="entry name" value="BP28CT"/>
    <property type="match status" value="1"/>
</dbReference>
<keyword evidence="8 12" id="KW-0539">Nucleus</keyword>
<dbReference type="Pfam" id="PF23243">
    <property type="entry name" value="HEAT_HEATR1"/>
    <property type="match status" value="1"/>
</dbReference>
<dbReference type="GO" id="GO:0030686">
    <property type="term" value="C:90S preribosome"/>
    <property type="evidence" value="ECO:0007669"/>
    <property type="project" value="TreeGrafter"/>
</dbReference>
<evidence type="ECO:0000256" key="5">
    <source>
        <dbReference type="ARBA" id="ARBA00022517"/>
    </source>
</evidence>
<keyword evidence="15" id="KW-1185">Reference proteome</keyword>
<evidence type="ECO:0000313" key="14">
    <source>
        <dbReference type="EMBL" id="KAF2396020.1"/>
    </source>
</evidence>
<evidence type="ECO:0000256" key="10">
    <source>
        <dbReference type="ARBA" id="ARBA00025076"/>
    </source>
</evidence>
<dbReference type="InterPro" id="IPR021133">
    <property type="entry name" value="HEAT_type_2"/>
</dbReference>
<dbReference type="InterPro" id="IPR040191">
    <property type="entry name" value="UTP10"/>
</dbReference>
<comment type="function">
    <text evidence="10">Involved in nucleolar processing of pre-18S ribosomal RNA. Involved in ribosome biosynthesis.</text>
</comment>
<sequence>MATALQKQLAAIAVKSTHELDHKAKRAAHGKSLLFDAKVAVSQDFNSIFQLCREGFDELCSLDPRFAPYASSLFSEQSKDEEREMMTAAQNQQLDTVLQDFLGLVQARLLLKPAQKAVEWLVRRFRVHEYNTDWLILTFLPYHSTPLFAALLAILPAQLSDAFRFLYPYVPRLANPPFVAIVKTATTNVGFFTALNNYVLKVCHPRHHSSSLLSFWTSVVTQAVDGMLVAAQSGREAIRKQRHEEVLLRVLPVLNEALSLRDIPDLVIGSCTVITILAAKAPLSDAVLDGLMEAVAGNWSPATTSARIMCLTEIAQERHTADIPRPVVKKLLAVEDVTTHLEKTAELYRADRLILGLALGCVTRVFTSSTVRPAALLEWVVSNAVLDLAQMVQLTTHLLVAVNELPPEAVQGRDTMARIVTLLAESEYRPVLEETLQLLQMDRDAVELTLHTVLPAPEVQPTEDVAMADVDAPAVDTFSPALAALAAEKTTVSSFLSEDAVMPNLVPVFLQGMSSQGRLEQVLALPILRKDAAHTEPTYLSFLIRIWSGHYPQVARRTALLLAARVIKKHKVDFQFLVPYLVVALLDKSDTVRQAAADGIVALSKVYKSLEKGTAVWGDGLYHTKIDPLSTQEASDLVRKVLAPDVQECALDADTAATVIVAALNGSTPESKLQVGNLELKSSRRTAFSTALARHAAATPLLPVSHGLLSLLARAGKAASAARSDILLPYFIRWIDYSDSGVAPRCAEQRVAQADLELEMARILTAREPASLQLLQQILSGERPLARDATQTAVFARLGEIWPSIKSPVREQVASSLLTLSLARAEDTTARLRCDLAAESLKTLSLPTDVLVVLVDALPKAVQMPEGPSAKRRRTSRNEMARVETNITELDHALRQYTQVLELVDGSPAGEDPALLPGLFRALGEIQHYRSQTGSELVYLQTLAINALLALVNKIKDTKAPVDQGVIRTDLLVDCVRHTSNPQIQNSALLLISCLATWVPDIVLHSVMPIFTFMSATILRQGDDYSAHVIDQTVSHVVPPLVASLKKRSRNVVQGASDLLLSFTAAFEHIPSHRRLGLFENVARTLGPEDSLYAVIAMIVDRYPTDQRARRFAADLLDLFDPKICLKVIRQYVDLIADIFAPRRSISETVLNLKDKPEQVEPIAGNLLSALADLLNDTKFRAHLAASFGPDCETQREAFSQLLQNTIKLSQTLKAHPALTQGSALVLANVFKLLPMTELVKCAEPLLELPQESLRQVVLRSIGSHAATVKNMDQASRIALLQFVPRISAVVQGSDDILLKHSAITCIDQITEQFGKKDTSYILPAARVVAGPDGLAHADDRLRVISLLCLTSILDVVQDEFIPLLPTVLPLTYAHLRAALAGDGVSMRESVVNAAFTLVNSVAERLPFMFIGEYLDEALELAQLSAVSTLKTESAENRALFYQAVVANVDAEALLAAFAANYEKALKRDGFAALVEFVEALKAAVERQSKAVVIKHSSVLFQLVLGFLDHRRLNAAAPNDEFRVVYSVEEVDAMEARYNDVALAVVLKLNDATFRPLFVRVVEWASALPKKDRNGRALRSVALFKLLTTLFERLKSLITSYSSYIIELSADLLQTTKPSNPAHITLLQSVLSALDPSFEHDQDDFWQAPSHFTPLCNALVTALQHSASNLAILPLVINTVASLAGATSSADQHKELNTLILKLMRSDDPAVRLAAVRTGRSLTERLGEEWLAMLAEMLPFVAELLEDGEEQVEKETRAWVRMIEGVLGESLEF</sequence>
<evidence type="ECO:0000256" key="7">
    <source>
        <dbReference type="ARBA" id="ARBA00022737"/>
    </source>
</evidence>
<gene>
    <name evidence="14" type="ORF">EJ06DRAFT_500915</name>
</gene>
<dbReference type="InterPro" id="IPR011989">
    <property type="entry name" value="ARM-like"/>
</dbReference>
<evidence type="ECO:0000259" key="13">
    <source>
        <dbReference type="SMART" id="SM01036"/>
    </source>
</evidence>
<comment type="subunit">
    <text evidence="3 12">Component of the ribosomal small subunit (SSU) processome.</text>
</comment>
<feature type="repeat" description="HEAT" evidence="11">
    <location>
        <begin position="1696"/>
        <end position="1734"/>
    </location>
</feature>
<dbReference type="GO" id="GO:0045943">
    <property type="term" value="P:positive regulation of transcription by RNA polymerase I"/>
    <property type="evidence" value="ECO:0007669"/>
    <property type="project" value="TreeGrafter"/>
</dbReference>
<dbReference type="InterPro" id="IPR012954">
    <property type="entry name" value="BP28_C_dom"/>
</dbReference>
<evidence type="ECO:0000256" key="11">
    <source>
        <dbReference type="PROSITE-ProRule" id="PRU00103"/>
    </source>
</evidence>
<dbReference type="OrthoDB" id="31183at2759"/>
<keyword evidence="6 12" id="KW-0698">rRNA processing</keyword>
<dbReference type="Pfam" id="PF12397">
    <property type="entry name" value="U3snoRNP10"/>
    <property type="match status" value="1"/>
</dbReference>
<comment type="subcellular location">
    <subcellularLocation>
        <location evidence="1 12">Nucleus</location>
        <location evidence="1 12">Nucleolus</location>
    </subcellularLocation>
</comment>
<name>A0A6G1HJ33_9PEZI</name>
<dbReference type="SMART" id="SM01036">
    <property type="entry name" value="BP28CT"/>
    <property type="match status" value="1"/>
</dbReference>
<keyword evidence="9 12" id="KW-0687">Ribonucleoprotein</keyword>
<reference evidence="14" key="1">
    <citation type="journal article" date="2020" name="Stud. Mycol.">
        <title>101 Dothideomycetes genomes: a test case for predicting lifestyles and emergence of pathogens.</title>
        <authorList>
            <person name="Haridas S."/>
            <person name="Albert R."/>
            <person name="Binder M."/>
            <person name="Bloem J."/>
            <person name="Labutti K."/>
            <person name="Salamov A."/>
            <person name="Andreopoulos B."/>
            <person name="Baker S."/>
            <person name="Barry K."/>
            <person name="Bills G."/>
            <person name="Bluhm B."/>
            <person name="Cannon C."/>
            <person name="Castanera R."/>
            <person name="Culley D."/>
            <person name="Daum C."/>
            <person name="Ezra D."/>
            <person name="Gonzalez J."/>
            <person name="Henrissat B."/>
            <person name="Kuo A."/>
            <person name="Liang C."/>
            <person name="Lipzen A."/>
            <person name="Lutzoni F."/>
            <person name="Magnuson J."/>
            <person name="Mondo S."/>
            <person name="Nolan M."/>
            <person name="Ohm R."/>
            <person name="Pangilinan J."/>
            <person name="Park H.-J."/>
            <person name="Ramirez L."/>
            <person name="Alfaro M."/>
            <person name="Sun H."/>
            <person name="Tritt A."/>
            <person name="Yoshinaga Y."/>
            <person name="Zwiers L.-H."/>
            <person name="Turgeon B."/>
            <person name="Goodwin S."/>
            <person name="Spatafora J."/>
            <person name="Crous P."/>
            <person name="Grigoriev I."/>
        </authorList>
    </citation>
    <scope>NUCLEOTIDE SEQUENCE</scope>
    <source>
        <strain evidence="14">CBS 262.69</strain>
    </source>
</reference>
<dbReference type="PROSITE" id="PS50077">
    <property type="entry name" value="HEAT_REPEAT"/>
    <property type="match status" value="2"/>
</dbReference>
<proteinExistence type="inferred from homology"/>
<evidence type="ECO:0000313" key="15">
    <source>
        <dbReference type="Proteomes" id="UP000799640"/>
    </source>
</evidence>
<dbReference type="GO" id="GO:0030515">
    <property type="term" value="F:snoRNA binding"/>
    <property type="evidence" value="ECO:0007669"/>
    <property type="project" value="TreeGrafter"/>
</dbReference>
<evidence type="ECO:0000256" key="4">
    <source>
        <dbReference type="ARBA" id="ARBA00015399"/>
    </source>
</evidence>
<dbReference type="Pfam" id="PF02985">
    <property type="entry name" value="HEAT"/>
    <property type="match status" value="1"/>
</dbReference>
<organism evidence="14 15">
    <name type="scientific">Trichodelitschia bisporula</name>
    <dbReference type="NCBI Taxonomy" id="703511"/>
    <lineage>
        <taxon>Eukaryota</taxon>
        <taxon>Fungi</taxon>
        <taxon>Dikarya</taxon>
        <taxon>Ascomycota</taxon>
        <taxon>Pezizomycotina</taxon>
        <taxon>Dothideomycetes</taxon>
        <taxon>Dothideomycetes incertae sedis</taxon>
        <taxon>Phaeotrichales</taxon>
        <taxon>Phaeotrichaceae</taxon>
        <taxon>Trichodelitschia</taxon>
    </lineage>
</organism>
<evidence type="ECO:0000256" key="6">
    <source>
        <dbReference type="ARBA" id="ARBA00022552"/>
    </source>
</evidence>
<feature type="domain" description="BP28 C-terminal" evidence="13">
    <location>
        <begin position="1490"/>
        <end position="1645"/>
    </location>
</feature>
<feature type="repeat" description="HEAT" evidence="11">
    <location>
        <begin position="577"/>
        <end position="609"/>
    </location>
</feature>
<evidence type="ECO:0000256" key="9">
    <source>
        <dbReference type="ARBA" id="ARBA00023274"/>
    </source>
</evidence>